<evidence type="ECO:0000259" key="8">
    <source>
        <dbReference type="Pfam" id="PF01120"/>
    </source>
</evidence>
<dbReference type="GO" id="GO:0004560">
    <property type="term" value="F:alpha-L-fucosidase activity"/>
    <property type="evidence" value="ECO:0007669"/>
    <property type="project" value="InterPro"/>
</dbReference>
<reference evidence="10" key="1">
    <citation type="submission" date="2018-02" db="EMBL/GenBank/DDBJ databases">
        <authorList>
            <person name="Clavel T."/>
            <person name="Strowig T."/>
        </authorList>
    </citation>
    <scope>NUCLEOTIDE SEQUENCE [LARGE SCALE GENOMIC DNA]</scope>
    <source>
        <strain evidence="10">DSM 100764</strain>
    </source>
</reference>
<comment type="similarity">
    <text evidence="2">Belongs to the glycosyl hydrolase 29 family.</text>
</comment>
<dbReference type="PANTHER" id="PTHR10030:SF37">
    <property type="entry name" value="ALPHA-L-FUCOSIDASE-RELATED"/>
    <property type="match status" value="1"/>
</dbReference>
<evidence type="ECO:0000256" key="3">
    <source>
        <dbReference type="ARBA" id="ARBA00012662"/>
    </source>
</evidence>
<dbReference type="InterPro" id="IPR000933">
    <property type="entry name" value="Glyco_hydro_29"/>
</dbReference>
<feature type="site" description="May be important for catalysis" evidence="7">
    <location>
        <position position="299"/>
    </location>
</feature>
<dbReference type="Gene3D" id="3.20.20.80">
    <property type="entry name" value="Glycosidases"/>
    <property type="match status" value="1"/>
</dbReference>
<dbReference type="SMART" id="SM00812">
    <property type="entry name" value="Alpha_L_fucos"/>
    <property type="match status" value="1"/>
</dbReference>
<comment type="caution">
    <text evidence="9">The sequence shown here is derived from an EMBL/GenBank/DDBJ whole genome shotgun (WGS) entry which is preliminary data.</text>
</comment>
<evidence type="ECO:0000256" key="5">
    <source>
        <dbReference type="ARBA" id="ARBA00022801"/>
    </source>
</evidence>
<keyword evidence="4" id="KW-0732">Signal</keyword>
<dbReference type="GO" id="GO:0005764">
    <property type="term" value="C:lysosome"/>
    <property type="evidence" value="ECO:0007669"/>
    <property type="project" value="TreeGrafter"/>
</dbReference>
<keyword evidence="5" id="KW-0378">Hydrolase</keyword>
<feature type="domain" description="Glycoside hydrolase family 29 N-terminal" evidence="8">
    <location>
        <begin position="25"/>
        <end position="366"/>
    </location>
</feature>
<dbReference type="Pfam" id="PF01120">
    <property type="entry name" value="Alpha_L_fucos"/>
    <property type="match status" value="1"/>
</dbReference>
<evidence type="ECO:0000313" key="10">
    <source>
        <dbReference type="Proteomes" id="UP000244925"/>
    </source>
</evidence>
<organism evidence="9 10">
    <name type="scientific">Paramuribaculum intestinale</name>
    <dbReference type="NCBI Taxonomy" id="2094151"/>
    <lineage>
        <taxon>Bacteria</taxon>
        <taxon>Pseudomonadati</taxon>
        <taxon>Bacteroidota</taxon>
        <taxon>Bacteroidia</taxon>
        <taxon>Bacteroidales</taxon>
        <taxon>Muribaculaceae</taxon>
        <taxon>Paramuribaculum</taxon>
    </lineage>
</organism>
<dbReference type="PIRSF" id="PIRSF001092">
    <property type="entry name" value="Alpha-L-fucosidase"/>
    <property type="match status" value="1"/>
</dbReference>
<evidence type="ECO:0000256" key="2">
    <source>
        <dbReference type="ARBA" id="ARBA00007951"/>
    </source>
</evidence>
<dbReference type="PRINTS" id="PR00741">
    <property type="entry name" value="GLHYDRLASE29"/>
</dbReference>
<dbReference type="EMBL" id="PUBV01000037">
    <property type="protein sequence ID" value="PWB06068.1"/>
    <property type="molecule type" value="Genomic_DNA"/>
</dbReference>
<dbReference type="InterPro" id="IPR057739">
    <property type="entry name" value="Glyco_hydro_29_N"/>
</dbReference>
<keyword evidence="6" id="KW-0326">Glycosidase</keyword>
<evidence type="ECO:0000256" key="7">
    <source>
        <dbReference type="PIRSR" id="PIRSR001092-1"/>
    </source>
</evidence>
<accession>A0A2V1IUT8</accession>
<dbReference type="InterPro" id="IPR016286">
    <property type="entry name" value="FUC_metazoa-typ"/>
</dbReference>
<evidence type="ECO:0000256" key="6">
    <source>
        <dbReference type="ARBA" id="ARBA00023295"/>
    </source>
</evidence>
<evidence type="ECO:0000256" key="1">
    <source>
        <dbReference type="ARBA" id="ARBA00004071"/>
    </source>
</evidence>
<dbReference type="EC" id="3.2.1.51" evidence="3"/>
<keyword evidence="10" id="KW-1185">Reference proteome</keyword>
<dbReference type="PANTHER" id="PTHR10030">
    <property type="entry name" value="ALPHA-L-FUCOSIDASE"/>
    <property type="match status" value="1"/>
</dbReference>
<dbReference type="GO" id="GO:0006004">
    <property type="term" value="P:fucose metabolic process"/>
    <property type="evidence" value="ECO:0007669"/>
    <property type="project" value="InterPro"/>
</dbReference>
<dbReference type="Proteomes" id="UP000244925">
    <property type="component" value="Unassembled WGS sequence"/>
</dbReference>
<sequence>MAAAGAIMATAAMTAEAQQVQGFVHQQSDASGYEWPTDTAVINKLDQWRDLKFGVLFHWGLYSVPGIVESWSICSEDVDWISRKGNMPYEEYKKWYWSLADSLNPTQFDPAQWADIMADAGMRYAIFTTKHHDGFCMFDSRLTDFSIAKGPFAGNEKSDVTRHVFDAFRDKGFSIGAYFSKPDWHTEWFWNPEFATPNRHINYKKERHPDWWKRYQDFTAGQLGELLSGRYGRLDILWLDGGWIKGDDIGLDSILLEARSGRHPGLISVDRSIRGRNENYQTPERGIPEKQLSYPWESCITLSNDWGWVPDAPYKSPEKVIALLAETTAKGGCLLLGVGPTAEGLIEPEAEWRLRAVGEWLRRNGEAIYSTVTTPIYNDGNVWFTASKDGSTLYAIVTPAEGEAMPRQITWNGNEPKGRMTLLDGRRKLSYSTDRNGVTRVNLPKGVKAGPLAIKFRKR</sequence>
<gene>
    <name evidence="9" type="ORF">C5O25_11540</name>
</gene>
<dbReference type="AlphaFoldDB" id="A0A2V1IUT8"/>
<comment type="function">
    <text evidence="1">Alpha-L-fucosidase is responsible for hydrolyzing the alpha-1,6-linked fucose joined to the reducing-end N-acetylglucosamine of the carbohydrate moieties of glycoproteins.</text>
</comment>
<dbReference type="InterPro" id="IPR017853">
    <property type="entry name" value="GH"/>
</dbReference>
<dbReference type="GO" id="GO:0016139">
    <property type="term" value="P:glycoside catabolic process"/>
    <property type="evidence" value="ECO:0007669"/>
    <property type="project" value="TreeGrafter"/>
</dbReference>
<proteinExistence type="inferred from homology"/>
<evidence type="ECO:0000256" key="4">
    <source>
        <dbReference type="ARBA" id="ARBA00022729"/>
    </source>
</evidence>
<name>A0A2V1IUT8_9BACT</name>
<protein>
    <recommendedName>
        <fullName evidence="3">alpha-L-fucosidase</fullName>
        <ecNumber evidence="3">3.2.1.51</ecNumber>
    </recommendedName>
</protein>
<dbReference type="SUPFAM" id="SSF51445">
    <property type="entry name" value="(Trans)glycosidases"/>
    <property type="match status" value="1"/>
</dbReference>
<evidence type="ECO:0000313" key="9">
    <source>
        <dbReference type="EMBL" id="PWB06068.1"/>
    </source>
</evidence>